<proteinExistence type="predicted"/>
<reference evidence="1 2" key="1">
    <citation type="journal article" date="2022" name="New Phytol.">
        <title>Ecological generalism drives hyperdiversity of secondary metabolite gene clusters in xylarialean endophytes.</title>
        <authorList>
            <person name="Franco M.E.E."/>
            <person name="Wisecaver J.H."/>
            <person name="Arnold A.E."/>
            <person name="Ju Y.M."/>
            <person name="Slot J.C."/>
            <person name="Ahrendt S."/>
            <person name="Moore L.P."/>
            <person name="Eastman K.E."/>
            <person name="Scott K."/>
            <person name="Konkel Z."/>
            <person name="Mondo S.J."/>
            <person name="Kuo A."/>
            <person name="Hayes R.D."/>
            <person name="Haridas S."/>
            <person name="Andreopoulos B."/>
            <person name="Riley R."/>
            <person name="LaButti K."/>
            <person name="Pangilinan J."/>
            <person name="Lipzen A."/>
            <person name="Amirebrahimi M."/>
            <person name="Yan J."/>
            <person name="Adam C."/>
            <person name="Keymanesh K."/>
            <person name="Ng V."/>
            <person name="Louie K."/>
            <person name="Northen T."/>
            <person name="Drula E."/>
            <person name="Henrissat B."/>
            <person name="Hsieh H.M."/>
            <person name="Youens-Clark K."/>
            <person name="Lutzoni F."/>
            <person name="Miadlikowska J."/>
            <person name="Eastwood D.C."/>
            <person name="Hamelin R.C."/>
            <person name="Grigoriev I.V."/>
            <person name="U'Ren J.M."/>
        </authorList>
    </citation>
    <scope>NUCLEOTIDE SEQUENCE [LARGE SCALE GENOMIC DNA]</scope>
    <source>
        <strain evidence="1 2">ER1909</strain>
    </source>
</reference>
<name>A0ACC0CI90_9PEZI</name>
<dbReference type="Proteomes" id="UP001497680">
    <property type="component" value="Unassembled WGS sequence"/>
</dbReference>
<organism evidence="1 2">
    <name type="scientific">Hypoxylon rubiginosum</name>
    <dbReference type="NCBI Taxonomy" id="110542"/>
    <lineage>
        <taxon>Eukaryota</taxon>
        <taxon>Fungi</taxon>
        <taxon>Dikarya</taxon>
        <taxon>Ascomycota</taxon>
        <taxon>Pezizomycotina</taxon>
        <taxon>Sordariomycetes</taxon>
        <taxon>Xylariomycetidae</taxon>
        <taxon>Xylariales</taxon>
        <taxon>Hypoxylaceae</taxon>
        <taxon>Hypoxylon</taxon>
    </lineage>
</organism>
<dbReference type="EMBL" id="MU394479">
    <property type="protein sequence ID" value="KAI6080147.1"/>
    <property type="molecule type" value="Genomic_DNA"/>
</dbReference>
<gene>
    <name evidence="1" type="ORF">F4821DRAFT_277030</name>
</gene>
<evidence type="ECO:0000313" key="1">
    <source>
        <dbReference type="EMBL" id="KAI6080147.1"/>
    </source>
</evidence>
<keyword evidence="2" id="KW-1185">Reference proteome</keyword>
<comment type="caution">
    <text evidence="1">The sequence shown here is derived from an EMBL/GenBank/DDBJ whole genome shotgun (WGS) entry which is preliminary data.</text>
</comment>
<evidence type="ECO:0000313" key="2">
    <source>
        <dbReference type="Proteomes" id="UP001497680"/>
    </source>
</evidence>
<sequence>MSQPAARPSGFSTIPPEIRCQIWKWAIPRRIVKVTFDYEIPDRWARYSGFSITTSEYPTVLGICQESRYETLRSYTYWHAKTAGYYFPSPTILIGIFDVLYLAMPPVGYGLFALRYPAARTAKSIAIDIPYWSYALEQLFLYPHIRFENPVDLYLVLLLSGQSQGAGPAADGISGEEFGIREQVYEKMRLLRAPRHVPNIYFIRHQPPLACVGGRTRRG</sequence>
<protein>
    <submittedName>
        <fullName evidence="1">Uncharacterized protein</fullName>
    </submittedName>
</protein>
<accession>A0ACC0CI90</accession>